<name>A0A1L9UM01_ASPBC</name>
<sequence length="53" mass="6037">MEEAPNERLSGRLISIKPAEAEENAEKLHGFAGSTWLEVGIIRMQVDHYCRRP</sequence>
<dbReference type="Proteomes" id="UP000184499">
    <property type="component" value="Unassembled WGS sequence"/>
</dbReference>
<dbReference type="AlphaFoldDB" id="A0A1L9UM01"/>
<evidence type="ECO:0000313" key="2">
    <source>
        <dbReference type="Proteomes" id="UP000184499"/>
    </source>
</evidence>
<keyword evidence="2" id="KW-1185">Reference proteome</keyword>
<protein>
    <submittedName>
        <fullName evidence="1">Uncharacterized protein</fullName>
    </submittedName>
</protein>
<reference evidence="2" key="1">
    <citation type="journal article" date="2017" name="Genome Biol.">
        <title>Comparative genomics reveals high biological diversity and specific adaptations in the industrially and medically important fungal genus Aspergillus.</title>
        <authorList>
            <person name="de Vries R.P."/>
            <person name="Riley R."/>
            <person name="Wiebenga A."/>
            <person name="Aguilar-Osorio G."/>
            <person name="Amillis S."/>
            <person name="Uchima C.A."/>
            <person name="Anderluh G."/>
            <person name="Asadollahi M."/>
            <person name="Askin M."/>
            <person name="Barry K."/>
            <person name="Battaglia E."/>
            <person name="Bayram O."/>
            <person name="Benocci T."/>
            <person name="Braus-Stromeyer S.A."/>
            <person name="Caldana C."/>
            <person name="Canovas D."/>
            <person name="Cerqueira G.C."/>
            <person name="Chen F."/>
            <person name="Chen W."/>
            <person name="Choi C."/>
            <person name="Clum A."/>
            <person name="Dos Santos R.A."/>
            <person name="Damasio A.R."/>
            <person name="Diallinas G."/>
            <person name="Emri T."/>
            <person name="Fekete E."/>
            <person name="Flipphi M."/>
            <person name="Freyberg S."/>
            <person name="Gallo A."/>
            <person name="Gournas C."/>
            <person name="Habgood R."/>
            <person name="Hainaut M."/>
            <person name="Harispe M.L."/>
            <person name="Henrissat B."/>
            <person name="Hilden K.S."/>
            <person name="Hope R."/>
            <person name="Hossain A."/>
            <person name="Karabika E."/>
            <person name="Karaffa L."/>
            <person name="Karanyi Z."/>
            <person name="Krasevec N."/>
            <person name="Kuo A."/>
            <person name="Kusch H."/>
            <person name="LaButti K."/>
            <person name="Lagendijk E.L."/>
            <person name="Lapidus A."/>
            <person name="Levasseur A."/>
            <person name="Lindquist E."/>
            <person name="Lipzen A."/>
            <person name="Logrieco A.F."/>
            <person name="MacCabe A."/>
            <person name="Maekelae M.R."/>
            <person name="Malavazi I."/>
            <person name="Melin P."/>
            <person name="Meyer V."/>
            <person name="Mielnichuk N."/>
            <person name="Miskei M."/>
            <person name="Molnar A.P."/>
            <person name="Mule G."/>
            <person name="Ngan C.Y."/>
            <person name="Orejas M."/>
            <person name="Orosz E."/>
            <person name="Ouedraogo J.P."/>
            <person name="Overkamp K.M."/>
            <person name="Park H.-S."/>
            <person name="Perrone G."/>
            <person name="Piumi F."/>
            <person name="Punt P.J."/>
            <person name="Ram A.F."/>
            <person name="Ramon A."/>
            <person name="Rauscher S."/>
            <person name="Record E."/>
            <person name="Riano-Pachon D.M."/>
            <person name="Robert V."/>
            <person name="Roehrig J."/>
            <person name="Ruller R."/>
            <person name="Salamov A."/>
            <person name="Salih N.S."/>
            <person name="Samson R.A."/>
            <person name="Sandor E."/>
            <person name="Sanguinetti M."/>
            <person name="Schuetze T."/>
            <person name="Sepcic K."/>
            <person name="Shelest E."/>
            <person name="Sherlock G."/>
            <person name="Sophianopoulou V."/>
            <person name="Squina F.M."/>
            <person name="Sun H."/>
            <person name="Susca A."/>
            <person name="Todd R.B."/>
            <person name="Tsang A."/>
            <person name="Unkles S.E."/>
            <person name="van de Wiele N."/>
            <person name="van Rossen-Uffink D."/>
            <person name="Oliveira J.V."/>
            <person name="Vesth T.C."/>
            <person name="Visser J."/>
            <person name="Yu J.-H."/>
            <person name="Zhou M."/>
            <person name="Andersen M.R."/>
            <person name="Archer D.B."/>
            <person name="Baker S.E."/>
            <person name="Benoit I."/>
            <person name="Brakhage A.A."/>
            <person name="Braus G.H."/>
            <person name="Fischer R."/>
            <person name="Frisvad J.C."/>
            <person name="Goldman G.H."/>
            <person name="Houbraken J."/>
            <person name="Oakley B."/>
            <person name="Pocsi I."/>
            <person name="Scazzocchio C."/>
            <person name="Seiboth B."/>
            <person name="vanKuyk P.A."/>
            <person name="Wortman J."/>
            <person name="Dyer P.S."/>
            <person name="Grigoriev I.V."/>
        </authorList>
    </citation>
    <scope>NUCLEOTIDE SEQUENCE [LARGE SCALE GENOMIC DNA]</scope>
    <source>
        <strain evidence="2">CBS 101740 / IMI 381727 / IBT 21946</strain>
    </source>
</reference>
<organism evidence="1 2">
    <name type="scientific">Aspergillus brasiliensis (strain CBS 101740 / IMI 381727 / IBT 21946)</name>
    <dbReference type="NCBI Taxonomy" id="767769"/>
    <lineage>
        <taxon>Eukaryota</taxon>
        <taxon>Fungi</taxon>
        <taxon>Dikarya</taxon>
        <taxon>Ascomycota</taxon>
        <taxon>Pezizomycotina</taxon>
        <taxon>Eurotiomycetes</taxon>
        <taxon>Eurotiomycetidae</taxon>
        <taxon>Eurotiales</taxon>
        <taxon>Aspergillaceae</taxon>
        <taxon>Aspergillus</taxon>
        <taxon>Aspergillus subgen. Circumdati</taxon>
    </lineage>
</organism>
<dbReference type="EMBL" id="KV878683">
    <property type="protein sequence ID" value="OJJ72646.1"/>
    <property type="molecule type" value="Genomic_DNA"/>
</dbReference>
<dbReference type="RefSeq" id="XP_067479894.1">
    <property type="nucleotide sequence ID" value="XM_067624790.1"/>
</dbReference>
<accession>A0A1L9UM01</accession>
<evidence type="ECO:0000313" key="1">
    <source>
        <dbReference type="EMBL" id="OJJ72646.1"/>
    </source>
</evidence>
<dbReference type="VEuPathDB" id="FungiDB:ASPBRDRAFT_42373"/>
<dbReference type="GeneID" id="93577278"/>
<gene>
    <name evidence="1" type="ORF">ASPBRDRAFT_42373</name>
</gene>
<proteinExistence type="predicted"/>